<dbReference type="Proteomes" id="UP000469558">
    <property type="component" value="Unassembled WGS sequence"/>
</dbReference>
<dbReference type="Pfam" id="PF18072">
    <property type="entry name" value="FGAR-AT_linker"/>
    <property type="match status" value="1"/>
</dbReference>
<dbReference type="CDD" id="cd01740">
    <property type="entry name" value="GATase1_FGAR_AT"/>
    <property type="match status" value="1"/>
</dbReference>
<evidence type="ECO:0000256" key="2">
    <source>
        <dbReference type="ARBA" id="ARBA00004920"/>
    </source>
</evidence>
<evidence type="ECO:0000256" key="14">
    <source>
        <dbReference type="ARBA" id="ARBA00032632"/>
    </source>
</evidence>
<evidence type="ECO:0000256" key="12">
    <source>
        <dbReference type="ARBA" id="ARBA00022962"/>
    </source>
</evidence>
<evidence type="ECO:0000256" key="11">
    <source>
        <dbReference type="ARBA" id="ARBA00022842"/>
    </source>
</evidence>
<dbReference type="SUPFAM" id="SSF55326">
    <property type="entry name" value="PurM N-terminal domain-like"/>
    <property type="match status" value="2"/>
</dbReference>
<reference evidence="22 23" key="1">
    <citation type="submission" date="2018-05" db="EMBL/GenBank/DDBJ databases">
        <title>Genome sequencing and assembly of the regulated plant pathogen Lachnellula willkommii and related sister species for the development of diagnostic species identification markers.</title>
        <authorList>
            <person name="Giroux E."/>
            <person name="Bilodeau G."/>
        </authorList>
    </citation>
    <scope>NUCLEOTIDE SEQUENCE [LARGE SCALE GENOMIC DNA]</scope>
    <source>
        <strain evidence="22 23">CBS 268.59</strain>
    </source>
</reference>
<dbReference type="Pfam" id="PF18076">
    <property type="entry name" value="FGAR-AT_N"/>
    <property type="match status" value="1"/>
</dbReference>
<dbReference type="NCBIfam" id="TIGR01735">
    <property type="entry name" value="FGAM_synt"/>
    <property type="match status" value="1"/>
</dbReference>
<evidence type="ECO:0000256" key="4">
    <source>
        <dbReference type="ARBA" id="ARBA00012747"/>
    </source>
</evidence>
<dbReference type="FunFam" id="3.30.1330.10:FF:000002">
    <property type="entry name" value="Phosphoribosylformylglycinamidine synthase"/>
    <property type="match status" value="1"/>
</dbReference>
<evidence type="ECO:0000256" key="1">
    <source>
        <dbReference type="ARBA" id="ARBA00004496"/>
    </source>
</evidence>
<dbReference type="FunFam" id="3.30.1330.10:FF:000005">
    <property type="entry name" value="Phosphoribosylformylglycinamidine synthase"/>
    <property type="match status" value="1"/>
</dbReference>
<evidence type="ECO:0000259" key="21">
    <source>
        <dbReference type="Pfam" id="PF22689"/>
    </source>
</evidence>
<dbReference type="GO" id="GO:0005524">
    <property type="term" value="F:ATP binding"/>
    <property type="evidence" value="ECO:0007669"/>
    <property type="project" value="UniProtKB-KW"/>
</dbReference>
<dbReference type="Pfam" id="PF22689">
    <property type="entry name" value="FGAR-AT_PurM_N-like"/>
    <property type="match status" value="1"/>
</dbReference>
<sequence length="1365" mass="149192">MERLTSPGDACFTPSEAKKLTDRINKLGVKVNDIRGVFLHYTHLRKSDPDFVKTAEAKINELLPGGSDSDAAAVLTPQPGGLSQVYYVTPRNISPWSSKATSIAHVCGLKSQVHRVERGRAILVNFAEDFDGKDAIFRDVLHDRMTENFSTSEPDLQQMFAERKPFPLEIVDLFAKGETPIEVLKAYNKVRGLALDQLEMEYLIEAYTQLGRPPHDIELFMFAQVNSEHCRHKQFNANWTIDGMGMGKSLFEMIRNTHSKTPDFTVSAYSDNAAVLQGEMATFWAPDYSTGSWKQTKEIVHFLAKVETHNHPTAISPFPGAATGSGGEIRDEGAVGRGSTPKAGLCGFWVSDLLIPEHKRAWENDVGKPAHYASSLDIMLEAPIGSARFNNEFGRPSLCGVFRTLLADVDAGVDGHEMRGYHKPIMIAGGVGTVRPQHALKSGKDVKDGAHVIVLGGPAMLIGLGGGAASSSASGESSVELDFDSVQRGNPEMERRAQMVIDSCVALGEQNPIAFIHDVGAGGLSNALPELVKDAGYGGEFELRQVESADSSMSPLQIWCCEAQERYVMIVNADGLNRFVSIARRERCGFSDVGKILAKDQDGVSRLVVTDRDSTEYPRPIDLPMNTLFPQGKKLDRIVKSRKNKLTFFDASKTLYETYPQFPEQDLIRKAIERVFTMPAVGSKSFLITIGDRSVGGLTVRDQMVGPWQTPVADVAVTATSLNMDKIKTGEAMSMGEKPTLALISPAASARMAVAESLMNLGAAHLLGGNLKKGVLSRVALSANWMAAVNHPGEGAGLYEAVHAIGMELCPQLGISIPVGKDSTSMKASWKDQETGEAKAVTAPMTVVISAFAPVADVRSTWTPALRRIEDVGETFLMYVDLAQGHKAMGGSALAQAFGQLGDEAPDVRDPEMLVDYFDALTQLHESGIVLAYHDISDGGLMTTIAEMMFAGRCGAELMIDGFSTSASLPHVLEAMFNEELGALFQVRKSDETNFMRCFATCGPPPRMIRKIGRVPAATKQKLSLRYGQQSILSIDRTELQQYWSTTSHQMQCLRDNIECANSEWETIGDDRDPGLRYNLTFDPKENILPFTASITSTFFSKPPRVAILREQGVNGHAEMAFAFKVAGFDAIDLHMSELIDGRTLDDFVGIAACGGFSYGDVLGAGQGWAKSILMHENVRPEFQKFFARKDTFALGVCNGCQMLTRLAELIPGTSHWPLFLENRSEQFEARVSMVKIQDNTKTPSVFLHGMNGSALPIAVSHGEGRASFKSQSDIEAMNADGLIPLRYTDNRGHVTTKYPANPNGSPEGIAAVRNLNGRVLAMMPHPERTIMADVGSYVPKERAEEWGEYGPWVRMFRSARRWVG</sequence>
<evidence type="ECO:0000313" key="22">
    <source>
        <dbReference type="EMBL" id="TVY71186.1"/>
    </source>
</evidence>
<dbReference type="Pfam" id="PF02769">
    <property type="entry name" value="AIRS_C"/>
    <property type="match status" value="2"/>
</dbReference>
<dbReference type="InterPro" id="IPR036676">
    <property type="entry name" value="PurM-like_C_sf"/>
</dbReference>
<dbReference type="InterPro" id="IPR029062">
    <property type="entry name" value="Class_I_gatase-like"/>
</dbReference>
<comment type="catalytic activity">
    <reaction evidence="15">
        <text>N(2)-formyl-N(1)-(5-phospho-beta-D-ribosyl)glycinamide + L-glutamine + ATP + H2O = 2-formamido-N(1)-(5-O-phospho-beta-D-ribosyl)acetamidine + L-glutamate + ADP + phosphate + H(+)</text>
        <dbReference type="Rhea" id="RHEA:17129"/>
        <dbReference type="ChEBI" id="CHEBI:15377"/>
        <dbReference type="ChEBI" id="CHEBI:15378"/>
        <dbReference type="ChEBI" id="CHEBI:29985"/>
        <dbReference type="ChEBI" id="CHEBI:30616"/>
        <dbReference type="ChEBI" id="CHEBI:43474"/>
        <dbReference type="ChEBI" id="CHEBI:58359"/>
        <dbReference type="ChEBI" id="CHEBI:147286"/>
        <dbReference type="ChEBI" id="CHEBI:147287"/>
        <dbReference type="ChEBI" id="CHEBI:456216"/>
        <dbReference type="EC" id="6.3.5.3"/>
    </reaction>
</comment>
<feature type="domain" description="PurM-like C-terminal" evidence="18">
    <location>
        <begin position="448"/>
        <end position="603"/>
    </location>
</feature>
<dbReference type="FunFam" id="1.10.8.750:FF:000002">
    <property type="entry name" value="Phosphoribosylformylglycinamidine synthase"/>
    <property type="match status" value="1"/>
</dbReference>
<keyword evidence="6" id="KW-0436">Ligase</keyword>
<feature type="domain" description="Phosphoribosylformylglycinamidine synthase N-terminal" evidence="20">
    <location>
        <begin position="41"/>
        <end position="160"/>
    </location>
</feature>
<evidence type="ECO:0000256" key="15">
    <source>
        <dbReference type="ARBA" id="ARBA00052585"/>
    </source>
</evidence>
<name>A0A8T9BY95_9HELO</name>
<organism evidence="22 23">
    <name type="scientific">Lachnellula suecica</name>
    <dbReference type="NCBI Taxonomy" id="602035"/>
    <lineage>
        <taxon>Eukaryota</taxon>
        <taxon>Fungi</taxon>
        <taxon>Dikarya</taxon>
        <taxon>Ascomycota</taxon>
        <taxon>Pezizomycotina</taxon>
        <taxon>Leotiomycetes</taxon>
        <taxon>Helotiales</taxon>
        <taxon>Lachnaceae</taxon>
        <taxon>Lachnellula</taxon>
    </lineage>
</organism>
<evidence type="ECO:0000256" key="10">
    <source>
        <dbReference type="ARBA" id="ARBA00022840"/>
    </source>
</evidence>
<dbReference type="SUPFAM" id="SSF52317">
    <property type="entry name" value="Class I glutamine amidotransferase-like"/>
    <property type="match status" value="1"/>
</dbReference>
<keyword evidence="5" id="KW-0963">Cytoplasm</keyword>
<keyword evidence="8" id="KW-0547">Nucleotide-binding</keyword>
<evidence type="ECO:0000313" key="23">
    <source>
        <dbReference type="Proteomes" id="UP000469558"/>
    </source>
</evidence>
<keyword evidence="10" id="KW-0067">ATP-binding</keyword>
<dbReference type="Pfam" id="PF13507">
    <property type="entry name" value="GATase_5"/>
    <property type="match status" value="1"/>
</dbReference>
<evidence type="ECO:0000256" key="5">
    <source>
        <dbReference type="ARBA" id="ARBA00022490"/>
    </source>
</evidence>
<dbReference type="FunFam" id="3.90.650.10:FF:000024">
    <property type="entry name" value="Phosphoribosylformylglycinamidine synthase"/>
    <property type="match status" value="1"/>
</dbReference>
<dbReference type="SUPFAM" id="SSF82697">
    <property type="entry name" value="PurS-like"/>
    <property type="match status" value="1"/>
</dbReference>
<dbReference type="FunFam" id="3.40.50.880:FF:000008">
    <property type="entry name" value="Phosphoribosylformylglycinamidine synthase"/>
    <property type="match status" value="1"/>
</dbReference>
<dbReference type="GO" id="GO:0006189">
    <property type="term" value="P:'de novo' IMP biosynthetic process"/>
    <property type="evidence" value="ECO:0007669"/>
    <property type="project" value="InterPro"/>
</dbReference>
<evidence type="ECO:0000256" key="3">
    <source>
        <dbReference type="ARBA" id="ARBA00008608"/>
    </source>
</evidence>
<protein>
    <recommendedName>
        <fullName evidence="17">Phosphoribosylformylglycinamidine synthase</fullName>
        <ecNumber evidence="4">6.3.5.3</ecNumber>
    </recommendedName>
    <alternativeName>
        <fullName evidence="14">Formylglycinamide ribonucleotide amidotransferase</fullName>
    </alternativeName>
    <alternativeName>
        <fullName evidence="13">Formylglycinamide ribotide amidotransferase</fullName>
    </alternativeName>
</protein>
<dbReference type="HAMAP" id="MF_00419">
    <property type="entry name" value="PurL_1"/>
    <property type="match status" value="1"/>
</dbReference>
<evidence type="ECO:0000256" key="8">
    <source>
        <dbReference type="ARBA" id="ARBA00022741"/>
    </source>
</evidence>
<dbReference type="EMBL" id="QGMK01001318">
    <property type="protein sequence ID" value="TVY71186.1"/>
    <property type="molecule type" value="Genomic_DNA"/>
</dbReference>
<evidence type="ECO:0000259" key="19">
    <source>
        <dbReference type="Pfam" id="PF18072"/>
    </source>
</evidence>
<feature type="domain" description="PurM-like C-terminal" evidence="18">
    <location>
        <begin position="887"/>
        <end position="1004"/>
    </location>
</feature>
<dbReference type="InterPro" id="IPR036604">
    <property type="entry name" value="PurS-like_sf"/>
</dbReference>
<feature type="domain" description="Phosphoribosylformylglycinamidine synthase linker" evidence="19">
    <location>
        <begin position="184"/>
        <end position="233"/>
    </location>
</feature>
<keyword evidence="23" id="KW-1185">Reference proteome</keyword>
<dbReference type="GO" id="GO:0005737">
    <property type="term" value="C:cytoplasm"/>
    <property type="evidence" value="ECO:0007669"/>
    <property type="project" value="UniProtKB-SubCell"/>
</dbReference>
<evidence type="ECO:0000256" key="17">
    <source>
        <dbReference type="ARBA" id="ARBA00071729"/>
    </source>
</evidence>
<dbReference type="PROSITE" id="PS51273">
    <property type="entry name" value="GATASE_TYPE_1"/>
    <property type="match status" value="1"/>
</dbReference>
<feature type="domain" description="FGAR-AT PurM N-terminal-like" evidence="21">
    <location>
        <begin position="683"/>
        <end position="854"/>
    </location>
</feature>
<evidence type="ECO:0000256" key="6">
    <source>
        <dbReference type="ARBA" id="ARBA00022598"/>
    </source>
</evidence>
<comment type="pathway">
    <text evidence="2">Purine metabolism; IMP biosynthesis via de novo pathway; 5-amino-1-(5-phospho-D-ribosyl)imidazole from N(2)-formyl-N(1)-(5-phospho-D-ribosyl)glycinamide: step 1/2.</text>
</comment>
<keyword evidence="11" id="KW-0460">Magnesium</keyword>
<comment type="subcellular location">
    <subcellularLocation>
        <location evidence="1">Cytoplasm</location>
    </subcellularLocation>
</comment>
<dbReference type="InterPro" id="IPR010073">
    <property type="entry name" value="PurL_large"/>
</dbReference>
<dbReference type="GO" id="GO:0046872">
    <property type="term" value="F:metal ion binding"/>
    <property type="evidence" value="ECO:0007669"/>
    <property type="project" value="UniProtKB-KW"/>
</dbReference>
<dbReference type="SUPFAM" id="SSF109736">
    <property type="entry name" value="FGAM synthase PurL, linker domain"/>
    <property type="match status" value="1"/>
</dbReference>
<dbReference type="FunFam" id="3.90.650.10:FF:000005">
    <property type="entry name" value="Phosphoribosylformylglycinamidine synthase"/>
    <property type="match status" value="1"/>
</dbReference>
<proteinExistence type="inferred from homology"/>
<evidence type="ECO:0000256" key="7">
    <source>
        <dbReference type="ARBA" id="ARBA00022723"/>
    </source>
</evidence>
<dbReference type="InterPro" id="IPR036921">
    <property type="entry name" value="PurM-like_N_sf"/>
</dbReference>
<dbReference type="PANTHER" id="PTHR10099">
    <property type="entry name" value="PHOSPHORIBOSYLFORMYLGLYCINAMIDINE SYNTHASE"/>
    <property type="match status" value="1"/>
</dbReference>
<dbReference type="CDD" id="cd02204">
    <property type="entry name" value="PurL_repeat2"/>
    <property type="match status" value="1"/>
</dbReference>
<dbReference type="Gene3D" id="3.30.1330.10">
    <property type="entry name" value="PurM-like, N-terminal domain"/>
    <property type="match status" value="2"/>
</dbReference>
<evidence type="ECO:0000256" key="13">
    <source>
        <dbReference type="ARBA" id="ARBA00029823"/>
    </source>
</evidence>
<dbReference type="SUPFAM" id="SSF56042">
    <property type="entry name" value="PurM C-terminal domain-like"/>
    <property type="match status" value="2"/>
</dbReference>
<keyword evidence="9" id="KW-0658">Purine biosynthesis</keyword>
<evidence type="ECO:0000256" key="16">
    <source>
        <dbReference type="ARBA" id="ARBA00057317"/>
    </source>
</evidence>
<dbReference type="InterPro" id="IPR055181">
    <property type="entry name" value="FGAR-AT_PurM_N-like"/>
</dbReference>
<dbReference type="InterPro" id="IPR040707">
    <property type="entry name" value="FGAR-AT_N"/>
</dbReference>
<dbReference type="InterPro" id="IPR041609">
    <property type="entry name" value="PurL_linker"/>
</dbReference>
<dbReference type="Gene3D" id="1.10.8.750">
    <property type="entry name" value="Phosphoribosylformylglycinamidine synthase, linker domain"/>
    <property type="match status" value="1"/>
</dbReference>
<dbReference type="InterPro" id="IPR010918">
    <property type="entry name" value="PurM-like_C_dom"/>
</dbReference>
<dbReference type="GO" id="GO:0004642">
    <property type="term" value="F:phosphoribosylformylglycinamidine synthase activity"/>
    <property type="evidence" value="ECO:0007669"/>
    <property type="project" value="UniProtKB-EC"/>
</dbReference>
<dbReference type="NCBIfam" id="NF003672">
    <property type="entry name" value="PRK05297.1"/>
    <property type="match status" value="1"/>
</dbReference>
<dbReference type="Gene3D" id="3.40.50.880">
    <property type="match status" value="1"/>
</dbReference>
<accession>A0A8T9BY95</accession>
<gene>
    <name evidence="22" type="primary">ade3</name>
    <name evidence="22" type="ORF">LSUE1_G007203</name>
</gene>
<dbReference type="Gene3D" id="3.90.650.10">
    <property type="entry name" value="PurM-like C-terminal domain"/>
    <property type="match status" value="2"/>
</dbReference>
<dbReference type="OrthoDB" id="6666987at2759"/>
<evidence type="ECO:0000256" key="9">
    <source>
        <dbReference type="ARBA" id="ARBA00022755"/>
    </source>
</evidence>
<evidence type="ECO:0000259" key="18">
    <source>
        <dbReference type="Pfam" id="PF02769"/>
    </source>
</evidence>
<comment type="caution">
    <text evidence="22">The sequence shown here is derived from an EMBL/GenBank/DDBJ whole genome shotgun (WGS) entry which is preliminary data.</text>
</comment>
<dbReference type="EC" id="6.3.5.3" evidence="4"/>
<keyword evidence="12" id="KW-0315">Glutamine amidotransferase</keyword>
<keyword evidence="7" id="KW-0479">Metal-binding</keyword>
<evidence type="ECO:0000259" key="20">
    <source>
        <dbReference type="Pfam" id="PF18076"/>
    </source>
</evidence>
<dbReference type="SMART" id="SM01211">
    <property type="entry name" value="GATase_5"/>
    <property type="match status" value="1"/>
</dbReference>
<comment type="similarity">
    <text evidence="3">In the N-terminal section; belongs to the FGAMS family.</text>
</comment>
<dbReference type="PANTHER" id="PTHR10099:SF1">
    <property type="entry name" value="PHOSPHORIBOSYLFORMYLGLYCINAMIDINE SYNTHASE"/>
    <property type="match status" value="1"/>
</dbReference>
<comment type="function">
    <text evidence="16">Phosphoribosylformylglycinamidine synthase involved in the purines biosynthetic pathway. Catalyzes the ATP-dependent conversion of formylglycinamide ribonucleotide (FGAR) and glutamine to yield formylglycinamidine ribonucleotide (FGAM) and glutamate.</text>
</comment>